<evidence type="ECO:0000313" key="1">
    <source>
        <dbReference type="EMBL" id="CAJ74887.1"/>
    </source>
</evidence>
<sequence>MEARASNTIAFPSRTDWVKWTIYPILRQAFSTLMGKTALNRVENRHNARSCPHF</sequence>
<reference evidence="2 3" key="3">
    <citation type="submission" date="2020-02" db="EMBL/GenBank/DDBJ databases">
        <title>Newly sequenced genome of strain CSTR1 showed variability in Candidatus Kuenenia stuttgartiensis genomes.</title>
        <authorList>
            <person name="Ding C."/>
            <person name="Adrian L."/>
        </authorList>
    </citation>
    <scope>NUCLEOTIDE SEQUENCE [LARGE SCALE GENOMIC DNA]</scope>
    <source>
        <strain evidence="2 3">CSTR1</strain>
    </source>
</reference>
<reference evidence="1" key="1">
    <citation type="journal article" date="2006" name="Nature">
        <title>Deciphering the evolution and metabolism of an anammox bacterium from a community genome.</title>
        <authorList>
            <person name="Strous M."/>
            <person name="Pelletier E."/>
            <person name="Mangenot S."/>
            <person name="Rattei T."/>
            <person name="Lehner A."/>
            <person name="Taylor M.W."/>
            <person name="Horn M."/>
            <person name="Daims H."/>
            <person name="Bartol-Mavel D."/>
            <person name="Wincker P."/>
            <person name="Barbe V."/>
            <person name="Fonknechten N."/>
            <person name="Vallenet D."/>
            <person name="Segurens B."/>
            <person name="Schenowitz-Truong C."/>
            <person name="Medigue C."/>
            <person name="Collingro A."/>
            <person name="Snel B."/>
            <person name="Dutilh B.E."/>
            <person name="OpDenCamp H.J.M."/>
            <person name="vanDerDrift C."/>
            <person name="Cirpus I."/>
            <person name="vanDePas-Schoonen K.T."/>
            <person name="Harhangi H.R."/>
            <person name="vanNiftrik L."/>
            <person name="Schmid M."/>
            <person name="Keltjens J."/>
            <person name="vanDeVossenberg J."/>
            <person name="Kartal B."/>
            <person name="Meier H."/>
            <person name="Frishman D."/>
            <person name="Huynen M.A."/>
            <person name="Mewes H."/>
            <person name="Weissenbach J."/>
            <person name="Jetten M.S.M."/>
            <person name="Wagner M."/>
            <person name="LePaslier D."/>
        </authorList>
    </citation>
    <scope>NUCLEOTIDE SEQUENCE</scope>
</reference>
<protein>
    <submittedName>
        <fullName evidence="1">Uncharacterized protein</fullName>
    </submittedName>
</protein>
<dbReference type="EMBL" id="CP049055">
    <property type="protein sequence ID" value="QII12729.1"/>
    <property type="molecule type" value="Genomic_DNA"/>
</dbReference>
<dbReference type="AlphaFoldDB" id="Q1Q4E6"/>
<dbReference type="Proteomes" id="UP000501926">
    <property type="component" value="Chromosome"/>
</dbReference>
<accession>Q1Q4E6</accession>
<proteinExistence type="predicted"/>
<evidence type="ECO:0000313" key="2">
    <source>
        <dbReference type="EMBL" id="QII12729.1"/>
    </source>
</evidence>
<dbReference type="EMBL" id="CT573071">
    <property type="protein sequence ID" value="CAJ74887.1"/>
    <property type="molecule type" value="Genomic_DNA"/>
</dbReference>
<reference evidence="1" key="2">
    <citation type="submission" date="2006-01" db="EMBL/GenBank/DDBJ databases">
        <authorList>
            <person name="Genoscope"/>
        </authorList>
    </citation>
    <scope>NUCLEOTIDE SEQUENCE</scope>
</reference>
<name>Q1Q4E6_KUEST</name>
<organism evidence="1">
    <name type="scientific">Kuenenia stuttgartiensis</name>
    <dbReference type="NCBI Taxonomy" id="174633"/>
    <lineage>
        <taxon>Bacteria</taxon>
        <taxon>Pseudomonadati</taxon>
        <taxon>Planctomycetota</taxon>
        <taxon>Candidatus Brocadiia</taxon>
        <taxon>Candidatus Brocadiales</taxon>
        <taxon>Candidatus Brocadiaceae</taxon>
        <taxon>Candidatus Kuenenia</taxon>
    </lineage>
</organism>
<evidence type="ECO:0000313" key="3">
    <source>
        <dbReference type="Proteomes" id="UP000501926"/>
    </source>
</evidence>
<gene>
    <name evidence="2" type="ORF">KsCSTR_33500</name>
    <name evidence="1" type="ORF">kuste4125</name>
</gene>